<dbReference type="GO" id="GO:0005524">
    <property type="term" value="F:ATP binding"/>
    <property type="evidence" value="ECO:0007669"/>
    <property type="project" value="InterPro"/>
</dbReference>
<dbReference type="CDD" id="cd00320">
    <property type="entry name" value="cpn10"/>
    <property type="match status" value="1"/>
</dbReference>
<dbReference type="PRINTS" id="PR00297">
    <property type="entry name" value="CHAPERONIN10"/>
</dbReference>
<accession>A0A0B7NBQ7</accession>
<dbReference type="AlphaFoldDB" id="A0A0B7NBQ7"/>
<organism evidence="5 6">
    <name type="scientific">Parasitella parasitica</name>
    <dbReference type="NCBI Taxonomy" id="35722"/>
    <lineage>
        <taxon>Eukaryota</taxon>
        <taxon>Fungi</taxon>
        <taxon>Fungi incertae sedis</taxon>
        <taxon>Mucoromycota</taxon>
        <taxon>Mucoromycotina</taxon>
        <taxon>Mucoromycetes</taxon>
        <taxon>Mucorales</taxon>
        <taxon>Mucorineae</taxon>
        <taxon>Mucoraceae</taxon>
        <taxon>Parasitella</taxon>
    </lineage>
</organism>
<dbReference type="GO" id="GO:0051082">
    <property type="term" value="F:unfolded protein binding"/>
    <property type="evidence" value="ECO:0007669"/>
    <property type="project" value="TreeGrafter"/>
</dbReference>
<gene>
    <name evidence="5" type="primary">PARPA_09091.1 scaffold 35524</name>
</gene>
<dbReference type="GO" id="GO:0044183">
    <property type="term" value="F:protein folding chaperone"/>
    <property type="evidence" value="ECO:0007669"/>
    <property type="project" value="InterPro"/>
</dbReference>
<dbReference type="SMART" id="SM00883">
    <property type="entry name" value="Cpn10"/>
    <property type="match status" value="1"/>
</dbReference>
<evidence type="ECO:0000256" key="2">
    <source>
        <dbReference type="ARBA" id="ARBA00023186"/>
    </source>
</evidence>
<proteinExistence type="inferred from homology"/>
<dbReference type="Pfam" id="PF00166">
    <property type="entry name" value="Cpn10"/>
    <property type="match status" value="1"/>
</dbReference>
<dbReference type="FunFam" id="2.30.33.40:FF:000002">
    <property type="entry name" value="10 kDa chaperonin, mitochondrial"/>
    <property type="match status" value="1"/>
</dbReference>
<evidence type="ECO:0000256" key="4">
    <source>
        <dbReference type="RuleBase" id="RU003479"/>
    </source>
</evidence>
<keyword evidence="2 4" id="KW-0143">Chaperone</keyword>
<dbReference type="PROSITE" id="PS00681">
    <property type="entry name" value="CHAPERONINS_CPN10"/>
    <property type="match status" value="1"/>
</dbReference>
<dbReference type="PANTHER" id="PTHR10772:SF0">
    <property type="entry name" value="10 KDA HEAT SHOCK PROTEIN, MITOCHONDRIAL"/>
    <property type="match status" value="1"/>
</dbReference>
<evidence type="ECO:0000313" key="6">
    <source>
        <dbReference type="Proteomes" id="UP000054107"/>
    </source>
</evidence>
<dbReference type="Gene3D" id="2.30.33.40">
    <property type="entry name" value="GroES chaperonin"/>
    <property type="match status" value="1"/>
</dbReference>
<reference evidence="5 6" key="1">
    <citation type="submission" date="2014-09" db="EMBL/GenBank/DDBJ databases">
        <authorList>
            <person name="Ellenberger Sabrina"/>
        </authorList>
    </citation>
    <scope>NUCLEOTIDE SEQUENCE [LARGE SCALE GENOMIC DNA]</scope>
    <source>
        <strain evidence="5 6">CBS 412.66</strain>
    </source>
</reference>
<dbReference type="HAMAP" id="MF_00580">
    <property type="entry name" value="CH10"/>
    <property type="match status" value="1"/>
</dbReference>
<dbReference type="Proteomes" id="UP000054107">
    <property type="component" value="Unassembled WGS sequence"/>
</dbReference>
<dbReference type="EMBL" id="LN731777">
    <property type="protein sequence ID" value="CEP14901.1"/>
    <property type="molecule type" value="Genomic_DNA"/>
</dbReference>
<dbReference type="InterPro" id="IPR018369">
    <property type="entry name" value="Chaprnonin_Cpn10_CS"/>
</dbReference>
<dbReference type="GO" id="GO:0051087">
    <property type="term" value="F:protein-folding chaperone binding"/>
    <property type="evidence" value="ECO:0007669"/>
    <property type="project" value="TreeGrafter"/>
</dbReference>
<dbReference type="InterPro" id="IPR011032">
    <property type="entry name" value="GroES-like_sf"/>
</dbReference>
<name>A0A0B7NBQ7_9FUNG</name>
<dbReference type="GO" id="GO:0005759">
    <property type="term" value="C:mitochondrial matrix"/>
    <property type="evidence" value="ECO:0007669"/>
    <property type="project" value="TreeGrafter"/>
</dbReference>
<dbReference type="SUPFAM" id="SSF50129">
    <property type="entry name" value="GroES-like"/>
    <property type="match status" value="1"/>
</dbReference>
<dbReference type="InterPro" id="IPR020818">
    <property type="entry name" value="Chaperonin_GroES"/>
</dbReference>
<dbReference type="PANTHER" id="PTHR10772">
    <property type="entry name" value="10 KDA HEAT SHOCK PROTEIN"/>
    <property type="match status" value="1"/>
</dbReference>
<comment type="similarity">
    <text evidence="1 4">Belongs to the GroES chaperonin family.</text>
</comment>
<dbReference type="InterPro" id="IPR037124">
    <property type="entry name" value="Chaperonin_GroES_sf"/>
</dbReference>
<dbReference type="OrthoDB" id="184876at2759"/>
<dbReference type="GO" id="GO:0046872">
    <property type="term" value="F:metal ion binding"/>
    <property type="evidence" value="ECO:0007669"/>
    <property type="project" value="TreeGrafter"/>
</dbReference>
<sequence length="103" mass="11189">MSTVNKLKNIVPLLDRVLVQRIKPIEKTSSGIFIPEKAQEAMNEAYVVAVGKGALNKEGSHIPLQVSTGDKVILPPFGGNSVKVSGEEYILFRDSEILAKVVE</sequence>
<keyword evidence="6" id="KW-1185">Reference proteome</keyword>
<protein>
    <submittedName>
        <fullName evidence="5">Uncharacterized protein</fullName>
    </submittedName>
</protein>
<dbReference type="STRING" id="35722.A0A0B7NBQ7"/>
<comment type="function">
    <text evidence="3">Eukaryotic CPN10 homolog which is essential for mitochondrial protein biogenesis, together with CPN60. Binds to CPN60 in the presence of Mg-ATP and suppresses the ATPase activity of the latter.</text>
</comment>
<evidence type="ECO:0000313" key="5">
    <source>
        <dbReference type="EMBL" id="CEP14901.1"/>
    </source>
</evidence>
<evidence type="ECO:0000256" key="1">
    <source>
        <dbReference type="ARBA" id="ARBA00006975"/>
    </source>
</evidence>
<evidence type="ECO:0000256" key="3">
    <source>
        <dbReference type="ARBA" id="ARBA00056825"/>
    </source>
</evidence>